<dbReference type="EC" id="2.3.1.30" evidence="5"/>
<reference evidence="6 7" key="1">
    <citation type="submission" date="2016-10" db="EMBL/GenBank/DDBJ databases">
        <authorList>
            <person name="de Groot N.N."/>
        </authorList>
    </citation>
    <scope>NUCLEOTIDE SEQUENCE [LARGE SCALE GENOMIC DNA]</scope>
    <source>
        <strain evidence="6 7">DSM 21001</strain>
    </source>
</reference>
<dbReference type="STRING" id="474950.SAMN05421771_1286"/>
<evidence type="ECO:0000256" key="5">
    <source>
        <dbReference type="PIRNR" id="PIRNR000441"/>
    </source>
</evidence>
<organism evidence="6 7">
    <name type="scientific">Granulicella pectinivorans</name>
    <dbReference type="NCBI Taxonomy" id="474950"/>
    <lineage>
        <taxon>Bacteria</taxon>
        <taxon>Pseudomonadati</taxon>
        <taxon>Acidobacteriota</taxon>
        <taxon>Terriglobia</taxon>
        <taxon>Terriglobales</taxon>
        <taxon>Acidobacteriaceae</taxon>
        <taxon>Granulicella</taxon>
    </lineage>
</organism>
<comment type="similarity">
    <text evidence="1 5">Belongs to the transferase hexapeptide repeat family.</text>
</comment>
<evidence type="ECO:0000313" key="6">
    <source>
        <dbReference type="EMBL" id="SFS07063.1"/>
    </source>
</evidence>
<dbReference type="SUPFAM" id="SSF51161">
    <property type="entry name" value="Trimeric LpxA-like enzymes"/>
    <property type="match status" value="1"/>
</dbReference>
<gene>
    <name evidence="6" type="ORF">SAMN05421771_1286</name>
</gene>
<evidence type="ECO:0000313" key="7">
    <source>
        <dbReference type="Proteomes" id="UP000199024"/>
    </source>
</evidence>
<name>A0A1I6LUD5_9BACT</name>
<evidence type="ECO:0000256" key="3">
    <source>
        <dbReference type="ARBA" id="ARBA00022737"/>
    </source>
</evidence>
<keyword evidence="7" id="KW-1185">Reference proteome</keyword>
<keyword evidence="3" id="KW-0677">Repeat</keyword>
<dbReference type="RefSeq" id="WP_089837672.1">
    <property type="nucleotide sequence ID" value="NZ_FOZL01000001.1"/>
</dbReference>
<dbReference type="InterPro" id="IPR001451">
    <property type="entry name" value="Hexapep"/>
</dbReference>
<dbReference type="OrthoDB" id="9801456at2"/>
<dbReference type="InterPro" id="IPR018357">
    <property type="entry name" value="Hexapep_transf_CS"/>
</dbReference>
<dbReference type="InterPro" id="IPR005881">
    <property type="entry name" value="Ser_O-AcTrfase"/>
</dbReference>
<dbReference type="AlphaFoldDB" id="A0A1I6LUD5"/>
<dbReference type="Proteomes" id="UP000199024">
    <property type="component" value="Unassembled WGS sequence"/>
</dbReference>
<dbReference type="Gene3D" id="2.160.10.10">
    <property type="entry name" value="Hexapeptide repeat proteins"/>
    <property type="match status" value="1"/>
</dbReference>
<keyword evidence="4 5" id="KW-0012">Acyltransferase</keyword>
<dbReference type="GO" id="GO:0006535">
    <property type="term" value="P:cysteine biosynthetic process from serine"/>
    <property type="evidence" value="ECO:0007669"/>
    <property type="project" value="InterPro"/>
</dbReference>
<dbReference type="GO" id="GO:0009001">
    <property type="term" value="F:serine O-acetyltransferase activity"/>
    <property type="evidence" value="ECO:0007669"/>
    <property type="project" value="UniProtKB-EC"/>
</dbReference>
<dbReference type="PROSITE" id="PS00101">
    <property type="entry name" value="HEXAPEP_TRANSFERASES"/>
    <property type="match status" value="1"/>
</dbReference>
<dbReference type="GO" id="GO:0005737">
    <property type="term" value="C:cytoplasm"/>
    <property type="evidence" value="ECO:0007669"/>
    <property type="project" value="InterPro"/>
</dbReference>
<dbReference type="PANTHER" id="PTHR42811">
    <property type="entry name" value="SERINE ACETYLTRANSFERASE"/>
    <property type="match status" value="1"/>
</dbReference>
<evidence type="ECO:0000256" key="2">
    <source>
        <dbReference type="ARBA" id="ARBA00022679"/>
    </source>
</evidence>
<protein>
    <recommendedName>
        <fullName evidence="5">Serine acetyltransferase</fullName>
        <ecNumber evidence="5">2.3.1.30</ecNumber>
    </recommendedName>
</protein>
<evidence type="ECO:0000256" key="4">
    <source>
        <dbReference type="ARBA" id="ARBA00023315"/>
    </source>
</evidence>
<dbReference type="EMBL" id="FOZL01000001">
    <property type="protein sequence ID" value="SFS07063.1"/>
    <property type="molecule type" value="Genomic_DNA"/>
</dbReference>
<dbReference type="InterPro" id="IPR045304">
    <property type="entry name" value="LbH_SAT"/>
</dbReference>
<keyword evidence="2 5" id="KW-0808">Transferase</keyword>
<dbReference type="Pfam" id="PF00132">
    <property type="entry name" value="Hexapep"/>
    <property type="match status" value="1"/>
</dbReference>
<dbReference type="CDD" id="cd03354">
    <property type="entry name" value="LbH_SAT"/>
    <property type="match status" value="1"/>
</dbReference>
<dbReference type="PIRSF" id="PIRSF000441">
    <property type="entry name" value="CysE"/>
    <property type="match status" value="1"/>
</dbReference>
<sequence>MFENIRDDWKSHDRQWNRHGFWVLVIYRFGRWRYGIKPRALRVPFSFAYKVMKFWSEMLLQVELPCEAVIGRGLVIEHIGGIIISGDAVLGDDCTLRNGVTIGLRRKGTRGSPRIGNRVDIGTGAKILGEIVIGDDVAIGANAVVLTDIPSGSIAVGIPATIRPMKGGRA</sequence>
<dbReference type="InterPro" id="IPR011004">
    <property type="entry name" value="Trimer_LpxA-like_sf"/>
</dbReference>
<evidence type="ECO:0000256" key="1">
    <source>
        <dbReference type="ARBA" id="ARBA00007274"/>
    </source>
</evidence>
<comment type="catalytic activity">
    <reaction evidence="5">
        <text>L-serine + acetyl-CoA = O-acetyl-L-serine + CoA</text>
        <dbReference type="Rhea" id="RHEA:24560"/>
        <dbReference type="ChEBI" id="CHEBI:33384"/>
        <dbReference type="ChEBI" id="CHEBI:57287"/>
        <dbReference type="ChEBI" id="CHEBI:57288"/>
        <dbReference type="ChEBI" id="CHEBI:58340"/>
        <dbReference type="EC" id="2.3.1.30"/>
    </reaction>
</comment>
<proteinExistence type="inferred from homology"/>
<accession>A0A1I6LUD5</accession>